<dbReference type="InterPro" id="IPR036179">
    <property type="entry name" value="Ig-like_dom_sf"/>
</dbReference>
<dbReference type="Pfam" id="PF08205">
    <property type="entry name" value="C2-set_2"/>
    <property type="match status" value="1"/>
</dbReference>
<feature type="domain" description="CD80-like immunoglobulin C2-set" evidence="3">
    <location>
        <begin position="9"/>
        <end position="85"/>
    </location>
</feature>
<evidence type="ECO:0000259" key="3">
    <source>
        <dbReference type="Pfam" id="PF08205"/>
    </source>
</evidence>
<keyword evidence="2" id="KW-0812">Transmembrane</keyword>
<dbReference type="InterPro" id="IPR013162">
    <property type="entry name" value="CD80_C2-set"/>
</dbReference>
<organism evidence="4 5">
    <name type="scientific">Mya arenaria</name>
    <name type="common">Soft-shell clam</name>
    <dbReference type="NCBI Taxonomy" id="6604"/>
    <lineage>
        <taxon>Eukaryota</taxon>
        <taxon>Metazoa</taxon>
        <taxon>Spiralia</taxon>
        <taxon>Lophotrochozoa</taxon>
        <taxon>Mollusca</taxon>
        <taxon>Bivalvia</taxon>
        <taxon>Autobranchia</taxon>
        <taxon>Heteroconchia</taxon>
        <taxon>Euheterodonta</taxon>
        <taxon>Imparidentia</taxon>
        <taxon>Neoheterodontei</taxon>
        <taxon>Myida</taxon>
        <taxon>Myoidea</taxon>
        <taxon>Myidae</taxon>
        <taxon>Mya</taxon>
    </lineage>
</organism>
<evidence type="ECO:0000313" key="4">
    <source>
        <dbReference type="EMBL" id="WAR05913.1"/>
    </source>
</evidence>
<dbReference type="Proteomes" id="UP001164746">
    <property type="component" value="Chromosome 5"/>
</dbReference>
<keyword evidence="2" id="KW-1133">Transmembrane helix</keyword>
<dbReference type="EMBL" id="CP111016">
    <property type="protein sequence ID" value="WAR05913.1"/>
    <property type="molecule type" value="Genomic_DNA"/>
</dbReference>
<dbReference type="InterPro" id="IPR013783">
    <property type="entry name" value="Ig-like_fold"/>
</dbReference>
<name>A0ABY7E777_MYAAR</name>
<evidence type="ECO:0000256" key="1">
    <source>
        <dbReference type="ARBA" id="ARBA00023157"/>
    </source>
</evidence>
<keyword evidence="2" id="KW-0472">Membrane</keyword>
<accession>A0ABY7E777</accession>
<evidence type="ECO:0000313" key="5">
    <source>
        <dbReference type="Proteomes" id="UP001164746"/>
    </source>
</evidence>
<reference evidence="4" key="1">
    <citation type="submission" date="2022-11" db="EMBL/GenBank/DDBJ databases">
        <title>Centuries of genome instability and evolution in soft-shell clam transmissible cancer (bioRxiv).</title>
        <authorList>
            <person name="Hart S.F.M."/>
            <person name="Yonemitsu M.A."/>
            <person name="Giersch R.M."/>
            <person name="Beal B.F."/>
            <person name="Arriagada G."/>
            <person name="Davis B.W."/>
            <person name="Ostrander E.A."/>
            <person name="Goff S.P."/>
            <person name="Metzger M.J."/>
        </authorList>
    </citation>
    <scope>NUCLEOTIDE SEQUENCE</scope>
    <source>
        <strain evidence="4">MELC-2E11</strain>
        <tissue evidence="4">Siphon/mantle</tissue>
    </source>
</reference>
<feature type="transmembrane region" description="Helical" evidence="2">
    <location>
        <begin position="141"/>
        <end position="164"/>
    </location>
</feature>
<gene>
    <name evidence="4" type="ORF">MAR_021282</name>
</gene>
<proteinExistence type="predicted"/>
<dbReference type="Gene3D" id="2.60.40.10">
    <property type="entry name" value="Immunoglobulins"/>
    <property type="match status" value="1"/>
</dbReference>
<keyword evidence="5" id="KW-1185">Reference proteome</keyword>
<feature type="non-terminal residue" evidence="4">
    <location>
        <position position="1"/>
    </location>
</feature>
<dbReference type="SUPFAM" id="SSF48726">
    <property type="entry name" value="Immunoglobulin"/>
    <property type="match status" value="1"/>
</dbReference>
<sequence>YQVRPTGPPHLSANEVLLAGETVDITCTSSSARPQPLLRFLVDDTKIDTKTNVSTTFDDLTGLYKSVSKLHTFKKKWGNKNMSCQQLPEVNGLYHETVSNNVNIVYKFPPSRLILVVGHGTLSKYERKDERETRQSGKGSFLWIVVSVIAVVTLGSFVLIVCCCRKRLKRVYENLYTHQVRNMYQGSALPSLYRHTELDEKTSPGIYDEVDENNLSIVQAETNLTTDDKCQSVNSSTYDIISETISTGTHTTESTHDYSEINNLGSLRLKTDSEGGEGYLHVVYELH</sequence>
<keyword evidence="1" id="KW-1015">Disulfide bond</keyword>
<evidence type="ECO:0000256" key="2">
    <source>
        <dbReference type="SAM" id="Phobius"/>
    </source>
</evidence>
<protein>
    <recommendedName>
        <fullName evidence="3">CD80-like immunoglobulin C2-set domain-containing protein</fullName>
    </recommendedName>
</protein>